<dbReference type="InterPro" id="IPR021225">
    <property type="entry name" value="Tlde1_dom"/>
</dbReference>
<dbReference type="EMBL" id="JBHUHD010000001">
    <property type="protein sequence ID" value="MFD2140298.1"/>
    <property type="molecule type" value="Genomic_DNA"/>
</dbReference>
<feature type="transmembrane region" description="Helical" evidence="2">
    <location>
        <begin position="27"/>
        <end position="51"/>
    </location>
</feature>
<feature type="domain" description="Tlde1" evidence="3">
    <location>
        <begin position="276"/>
        <end position="379"/>
    </location>
</feature>
<evidence type="ECO:0000259" key="3">
    <source>
        <dbReference type="Pfam" id="PF10908"/>
    </source>
</evidence>
<evidence type="ECO:0000256" key="2">
    <source>
        <dbReference type="SAM" id="Phobius"/>
    </source>
</evidence>
<keyword evidence="5" id="KW-1185">Reference proteome</keyword>
<feature type="region of interest" description="Disordered" evidence="1">
    <location>
        <begin position="224"/>
        <end position="244"/>
    </location>
</feature>
<accession>A0ABW4YVQ4</accession>
<keyword evidence="2" id="KW-1133">Transmembrane helix</keyword>
<evidence type="ECO:0000313" key="5">
    <source>
        <dbReference type="Proteomes" id="UP001597299"/>
    </source>
</evidence>
<dbReference type="Pfam" id="PF10908">
    <property type="entry name" value="Tlde1_dom"/>
    <property type="match status" value="1"/>
</dbReference>
<proteinExistence type="predicted"/>
<keyword evidence="2" id="KW-0812">Transmembrane</keyword>
<sequence>MSRRARTRGFGTRAPVAPKPVRPRWHLVTALIIGAGGAAATAAVSFGAAWVPSSTSSELRVTEASAIAGLSGIGRMPVDLPPPMPEDTPFEMAPPPMKMEASVREIRNFQSSGLVALAPNWIFGPDVQMPPRAAPGPTVASAPAISDLAGTAAPKGAVVAMTHAVPLPPSDPRGAARSQTAARPAAEAPDALAAGDLAAQTPLPDKNPLARKVRLAALSTGEGELDLGPTVAPQAAPEEASGIPMSSAEVRLPKPGDRFAVYDIVGQVVYMPDGTKFEAHSGYGDKFDDPRHVAVKMRGPTPPNTYRLTMRESLFHGVEALRMTPIGKEPMYGRNGILTHSYLLGARGDSNGCISFKDYNSFLAHWKKGKVDHMVVVARLPDDIRPKKGVGSMFAWLKPKGSPSE</sequence>
<dbReference type="RefSeq" id="WP_378295949.1">
    <property type="nucleotide sequence ID" value="NZ_JBHUHD010000001.1"/>
</dbReference>
<organism evidence="4 5">
    <name type="scientific">Ancylobacter oerskovii</name>
    <dbReference type="NCBI Taxonomy" id="459519"/>
    <lineage>
        <taxon>Bacteria</taxon>
        <taxon>Pseudomonadati</taxon>
        <taxon>Pseudomonadota</taxon>
        <taxon>Alphaproteobacteria</taxon>
        <taxon>Hyphomicrobiales</taxon>
        <taxon>Xanthobacteraceae</taxon>
        <taxon>Ancylobacter</taxon>
    </lineage>
</organism>
<comment type="caution">
    <text evidence="4">The sequence shown here is derived from an EMBL/GenBank/DDBJ whole genome shotgun (WGS) entry which is preliminary data.</text>
</comment>
<evidence type="ECO:0000313" key="4">
    <source>
        <dbReference type="EMBL" id="MFD2140298.1"/>
    </source>
</evidence>
<evidence type="ECO:0000256" key="1">
    <source>
        <dbReference type="SAM" id="MobiDB-lite"/>
    </source>
</evidence>
<protein>
    <submittedName>
        <fullName evidence="4">DUF2778 domain-containing protein</fullName>
    </submittedName>
</protein>
<keyword evidence="2" id="KW-0472">Membrane</keyword>
<gene>
    <name evidence="4" type="ORF">ACFSNC_07815</name>
</gene>
<reference evidence="5" key="1">
    <citation type="journal article" date="2019" name="Int. J. Syst. Evol. Microbiol.">
        <title>The Global Catalogue of Microorganisms (GCM) 10K type strain sequencing project: providing services to taxonomists for standard genome sequencing and annotation.</title>
        <authorList>
            <consortium name="The Broad Institute Genomics Platform"/>
            <consortium name="The Broad Institute Genome Sequencing Center for Infectious Disease"/>
            <person name="Wu L."/>
            <person name="Ma J."/>
        </authorList>
    </citation>
    <scope>NUCLEOTIDE SEQUENCE [LARGE SCALE GENOMIC DNA]</scope>
    <source>
        <strain evidence="5">CCM 7435</strain>
    </source>
</reference>
<name>A0ABW4YVQ4_9HYPH</name>
<feature type="region of interest" description="Disordered" evidence="1">
    <location>
        <begin position="164"/>
        <end position="188"/>
    </location>
</feature>
<dbReference type="Proteomes" id="UP001597299">
    <property type="component" value="Unassembled WGS sequence"/>
</dbReference>
<feature type="compositionally biased region" description="Low complexity" evidence="1">
    <location>
        <begin position="175"/>
        <end position="188"/>
    </location>
</feature>